<feature type="compositionally biased region" description="Low complexity" evidence="1">
    <location>
        <begin position="22"/>
        <end position="54"/>
    </location>
</feature>
<feature type="compositionally biased region" description="Gly residues" evidence="1">
    <location>
        <begin position="240"/>
        <end position="250"/>
    </location>
</feature>
<dbReference type="AlphaFoldDB" id="A0AAV5GAN0"/>
<feature type="compositionally biased region" description="Low complexity" evidence="1">
    <location>
        <begin position="222"/>
        <end position="239"/>
    </location>
</feature>
<evidence type="ECO:0000313" key="2">
    <source>
        <dbReference type="EMBL" id="GJN89466.1"/>
    </source>
</evidence>
<protein>
    <recommendedName>
        <fullName evidence="4">RRM Nup35-type domain-containing protein</fullName>
    </recommendedName>
</protein>
<comment type="caution">
    <text evidence="2">The sequence shown here is derived from an EMBL/GenBank/DDBJ whole genome shotgun (WGS) entry which is preliminary data.</text>
</comment>
<feature type="compositionally biased region" description="Low complexity" evidence="1">
    <location>
        <begin position="64"/>
        <end position="80"/>
    </location>
</feature>
<reference evidence="2 3" key="1">
    <citation type="submission" date="2021-12" db="EMBL/GenBank/DDBJ databases">
        <title>High titer production of polyol ester of fatty acids by Rhodotorula paludigena BS15 towards product separation-free biomass refinery.</title>
        <authorList>
            <person name="Mano J."/>
            <person name="Ono H."/>
            <person name="Tanaka T."/>
            <person name="Naito K."/>
            <person name="Sushida H."/>
            <person name="Ike M."/>
            <person name="Tokuyasu K."/>
            <person name="Kitaoka M."/>
        </authorList>
    </citation>
    <scope>NUCLEOTIDE SEQUENCE [LARGE SCALE GENOMIC DNA]</scope>
    <source>
        <strain evidence="2 3">BS15</strain>
    </source>
</reference>
<keyword evidence="3" id="KW-1185">Reference proteome</keyword>
<proteinExistence type="predicted"/>
<evidence type="ECO:0008006" key="4">
    <source>
        <dbReference type="Google" id="ProtNLM"/>
    </source>
</evidence>
<evidence type="ECO:0000313" key="3">
    <source>
        <dbReference type="Proteomes" id="UP001342314"/>
    </source>
</evidence>
<gene>
    <name evidence="2" type="ORF">Rhopal_002452-T1</name>
</gene>
<dbReference type="InterPro" id="IPR012677">
    <property type="entry name" value="Nucleotide-bd_a/b_plait_sf"/>
</dbReference>
<feature type="compositionally biased region" description="Gly residues" evidence="1">
    <location>
        <begin position="195"/>
        <end position="204"/>
    </location>
</feature>
<dbReference type="Proteomes" id="UP001342314">
    <property type="component" value="Unassembled WGS sequence"/>
</dbReference>
<organism evidence="2 3">
    <name type="scientific">Rhodotorula paludigena</name>
    <dbReference type="NCBI Taxonomy" id="86838"/>
    <lineage>
        <taxon>Eukaryota</taxon>
        <taxon>Fungi</taxon>
        <taxon>Dikarya</taxon>
        <taxon>Basidiomycota</taxon>
        <taxon>Pucciniomycotina</taxon>
        <taxon>Microbotryomycetes</taxon>
        <taxon>Sporidiobolales</taxon>
        <taxon>Sporidiobolaceae</taxon>
        <taxon>Rhodotorula</taxon>
    </lineage>
</organism>
<accession>A0AAV5GAN0</accession>
<feature type="region of interest" description="Disordered" evidence="1">
    <location>
        <begin position="1"/>
        <end position="90"/>
    </location>
</feature>
<feature type="region of interest" description="Disordered" evidence="1">
    <location>
        <begin position="188"/>
        <end position="359"/>
    </location>
</feature>
<dbReference type="Gene3D" id="3.30.70.330">
    <property type="match status" value="1"/>
</dbReference>
<name>A0AAV5GAN0_9BASI</name>
<feature type="compositionally biased region" description="Low complexity" evidence="1">
    <location>
        <begin position="275"/>
        <end position="286"/>
    </location>
</feature>
<evidence type="ECO:0000256" key="1">
    <source>
        <dbReference type="SAM" id="MobiDB-lite"/>
    </source>
</evidence>
<sequence>MYAPPHLARSPRLETIHSRKQPVSFSPSSAFSPGGSSFSPSSSSSGPSAVPQHVPHGHGHHRSSSSITSLSSVVPPHVVPGATASPSTTNQTRVLLVSNFSPQLKTKDLQDLLAEWQDDHGGLKVKWRDDTSAWIVFGDATVAKRAFLSLVTSPPPALSPSTTHTYAPSIVPYTGPDVPQILQAVHNRPRSRSIAGGGGGGGGGHQRRTSTGSALGSGGGQALAQSLGLGAGGSPVSSVSGGGAGPGPDGGAARAAAGHNRTASWTRQSIDRRMAAAAAVSPSSPVDGGAGAESPVSPLAGNWRSGSPETPGGPGGIVAGEAPRRFGGGGGAAAAAAAGHGAAGVNGHRRTESRSGSDAVANAVAGLTINE</sequence>
<dbReference type="EMBL" id="BQKY01000005">
    <property type="protein sequence ID" value="GJN89466.1"/>
    <property type="molecule type" value="Genomic_DNA"/>
</dbReference>